<evidence type="ECO:0000256" key="1">
    <source>
        <dbReference type="ARBA" id="ARBA00022723"/>
    </source>
</evidence>
<dbReference type="Gene3D" id="2.30.170.10">
    <property type="match status" value="1"/>
</dbReference>
<proteinExistence type="predicted"/>
<accession>A0A514LHV1</accession>
<dbReference type="KEGG" id="sale:EPH95_09640"/>
<dbReference type="SUPFAM" id="SSF57868">
    <property type="entry name" value="Metallothionein"/>
    <property type="match status" value="1"/>
</dbReference>
<keyword evidence="4" id="KW-1185">Reference proteome</keyword>
<protein>
    <submittedName>
        <fullName evidence="3">Metallothionein</fullName>
    </submittedName>
</protein>
<dbReference type="OrthoDB" id="2971295at2"/>
<dbReference type="InterPro" id="IPR017854">
    <property type="entry name" value="Metalthion_dom_sf"/>
</dbReference>
<gene>
    <name evidence="3" type="ORF">EPH95_09640</name>
</gene>
<dbReference type="GO" id="GO:0046872">
    <property type="term" value="F:metal ion binding"/>
    <property type="evidence" value="ECO:0007669"/>
    <property type="project" value="UniProtKB-KW"/>
</dbReference>
<dbReference type="AlphaFoldDB" id="A0A514LHV1"/>
<evidence type="ECO:0000256" key="2">
    <source>
        <dbReference type="ARBA" id="ARBA00022851"/>
    </source>
</evidence>
<dbReference type="Proteomes" id="UP000319756">
    <property type="component" value="Chromosome"/>
</dbReference>
<evidence type="ECO:0000313" key="3">
    <source>
        <dbReference type="EMBL" id="QDI91409.1"/>
    </source>
</evidence>
<sequence length="50" mass="5512">MEKCARPNCNCLAGENKTIVEGKVYCCEHCANHCTDETRTCEPCDCEKAG</sequence>
<evidence type="ECO:0000313" key="4">
    <source>
        <dbReference type="Proteomes" id="UP000319756"/>
    </source>
</evidence>
<keyword evidence="2" id="KW-0480">Metal-thiolate cluster</keyword>
<dbReference type="EMBL" id="CP035485">
    <property type="protein sequence ID" value="QDI91409.1"/>
    <property type="molecule type" value="Genomic_DNA"/>
</dbReference>
<keyword evidence="1" id="KW-0479">Metal-binding</keyword>
<name>A0A514LHV1_9BACI</name>
<organism evidence="3 4">
    <name type="scientific">Salicibibacter halophilus</name>
    <dbReference type="NCBI Taxonomy" id="2502791"/>
    <lineage>
        <taxon>Bacteria</taxon>
        <taxon>Bacillati</taxon>
        <taxon>Bacillota</taxon>
        <taxon>Bacilli</taxon>
        <taxon>Bacillales</taxon>
        <taxon>Bacillaceae</taxon>
        <taxon>Salicibibacter</taxon>
    </lineage>
</organism>
<reference evidence="4" key="1">
    <citation type="submission" date="2019-01" db="EMBL/GenBank/DDBJ databases">
        <title>Genomic analysis of Salicibibacter sp. NKC3-5.</title>
        <authorList>
            <person name="Oh Y.J."/>
        </authorList>
    </citation>
    <scope>NUCLEOTIDE SEQUENCE [LARGE SCALE GENOMIC DNA]</scope>
    <source>
        <strain evidence="4">NKC3-5</strain>
    </source>
</reference>